<sequence>MQERKSKMLAIFQKNFARPPPELISPEHAGCQRHPKNSDEILRDFHAAHPGNSFGATFSGGAALASLGPRAPRPSFLHQRLFCSYDDVYCVFVGSIHNLSSLVRQYGLSGKSADEALLVIEAYRTLRDRGPYPADQVLKDLAGSFAFVVYDDATGAVFAALSSDGGVPLYWGVAADGSVVIGDEVEIVKGGCGKSYAPFPAGCMFHSEGGLRSFEHPMNKVKAMPRVDSEGVVCGAGFKVDSSDKFNAMPRVGSAANWASTWDA</sequence>
<gene>
    <name evidence="2" type="ORF">ZIOFF_015946</name>
</gene>
<dbReference type="PANTHER" id="PTHR45952">
    <property type="entry name" value="ALUMINUM INDUCED PROTEIN WITH YGL AND LRDR MOTIFS"/>
    <property type="match status" value="1"/>
</dbReference>
<comment type="caution">
    <text evidence="2">The sequence shown here is derived from an EMBL/GenBank/DDBJ whole genome shotgun (WGS) entry which is preliminary data.</text>
</comment>
<protein>
    <recommendedName>
        <fullName evidence="1">DUF3700 domain-containing protein</fullName>
    </recommendedName>
</protein>
<dbReference type="Pfam" id="PF12481">
    <property type="entry name" value="DUF3700"/>
    <property type="match status" value="1"/>
</dbReference>
<proteinExistence type="predicted"/>
<keyword evidence="3" id="KW-1185">Reference proteome</keyword>
<dbReference type="InterPro" id="IPR029055">
    <property type="entry name" value="Ntn_hydrolases_N"/>
</dbReference>
<reference evidence="2 3" key="1">
    <citation type="submission" date="2020-08" db="EMBL/GenBank/DDBJ databases">
        <title>Plant Genome Project.</title>
        <authorList>
            <person name="Zhang R.-G."/>
        </authorList>
    </citation>
    <scope>NUCLEOTIDE SEQUENCE [LARGE SCALE GENOMIC DNA]</scope>
    <source>
        <tissue evidence="2">Rhizome</tissue>
    </source>
</reference>
<dbReference type="InterPro" id="IPR024286">
    <property type="entry name" value="DUF3700"/>
</dbReference>
<dbReference type="AlphaFoldDB" id="A0A8J5HJK5"/>
<feature type="domain" description="DUF3700" evidence="1">
    <location>
        <begin position="9"/>
        <end position="240"/>
    </location>
</feature>
<dbReference type="Proteomes" id="UP000734854">
    <property type="component" value="Unassembled WGS sequence"/>
</dbReference>
<dbReference type="Gene3D" id="3.60.20.10">
    <property type="entry name" value="Glutamine Phosphoribosylpyrophosphate, subunit 1, domain 1"/>
    <property type="match status" value="1"/>
</dbReference>
<organism evidence="2 3">
    <name type="scientific">Zingiber officinale</name>
    <name type="common">Ginger</name>
    <name type="synonym">Amomum zingiber</name>
    <dbReference type="NCBI Taxonomy" id="94328"/>
    <lineage>
        <taxon>Eukaryota</taxon>
        <taxon>Viridiplantae</taxon>
        <taxon>Streptophyta</taxon>
        <taxon>Embryophyta</taxon>
        <taxon>Tracheophyta</taxon>
        <taxon>Spermatophyta</taxon>
        <taxon>Magnoliopsida</taxon>
        <taxon>Liliopsida</taxon>
        <taxon>Zingiberales</taxon>
        <taxon>Zingiberaceae</taxon>
        <taxon>Zingiber</taxon>
    </lineage>
</organism>
<dbReference type="InterPro" id="IPR044828">
    <property type="entry name" value="TSJT1-like"/>
</dbReference>
<accession>A0A8J5HJK5</accession>
<dbReference type="SMART" id="SM01172">
    <property type="entry name" value="DUF3700"/>
    <property type="match status" value="1"/>
</dbReference>
<dbReference type="PANTHER" id="PTHR45952:SF2">
    <property type="entry name" value="OS04G0679400 PROTEIN"/>
    <property type="match status" value="1"/>
</dbReference>
<name>A0A8J5HJK5_ZINOF</name>
<dbReference type="SUPFAM" id="SSF56235">
    <property type="entry name" value="N-terminal nucleophile aminohydrolases (Ntn hydrolases)"/>
    <property type="match status" value="1"/>
</dbReference>
<evidence type="ECO:0000313" key="2">
    <source>
        <dbReference type="EMBL" id="KAG6525972.1"/>
    </source>
</evidence>
<evidence type="ECO:0000259" key="1">
    <source>
        <dbReference type="SMART" id="SM01172"/>
    </source>
</evidence>
<evidence type="ECO:0000313" key="3">
    <source>
        <dbReference type="Proteomes" id="UP000734854"/>
    </source>
</evidence>
<dbReference type="EMBL" id="JACMSC010000004">
    <property type="protein sequence ID" value="KAG6525972.1"/>
    <property type="molecule type" value="Genomic_DNA"/>
</dbReference>